<dbReference type="Gene3D" id="1.20.5.1930">
    <property type="match status" value="1"/>
</dbReference>
<keyword evidence="8" id="KW-0902">Two-component regulatory system</keyword>
<evidence type="ECO:0000256" key="6">
    <source>
        <dbReference type="ARBA" id="ARBA00022777"/>
    </source>
</evidence>
<dbReference type="PANTHER" id="PTHR24421:SF10">
    <property type="entry name" value="NITRATE_NITRITE SENSOR PROTEIN NARQ"/>
    <property type="match status" value="1"/>
</dbReference>
<feature type="transmembrane region" description="Helical" evidence="10">
    <location>
        <begin position="440"/>
        <end position="461"/>
    </location>
</feature>
<feature type="transmembrane region" description="Helical" evidence="10">
    <location>
        <begin position="527"/>
        <end position="555"/>
    </location>
</feature>
<feature type="transmembrane region" description="Helical" evidence="10">
    <location>
        <begin position="467"/>
        <end position="488"/>
    </location>
</feature>
<sequence length="701" mass="72267">MATMATWLLPVLLAAGQLALLPLDPLSRWQNVTIVLASLAVAGGLGLRLRRPVGSLLVVSAALAVATTVVSADDHVAAVLLIGLADLIALFSVAARCPMRTMLLSLGGLVVWQGALSAVQSGVTSDLALEVLLSLAVNGMTAAFGRVRRRWHRDRAAAARRLAAAETAHREAAAEERGRLARELHDVTAHHLTSIVVNAQAADLLAEQRPELRDEALSFAARTGRDTLDALRRLVAILPADAADAQEEAPSLTELVAGFAQLGQQVVLDLPDGDPPGPLAGALHGIAREALTNTLRYAPGSTIKIRFWYGRDSAEFTVDDDGTGTEATGVVGLGGGRGVTGMRDRAQALGGTLTAGPRDGGGWRVRASLPFVESRNQRVNRWLRSQAVIDAGLVLLAVLLPAAGLFAPDSALNTAATLLVLAALIAHVVPLLWRRHGPWWVLLAVAATTWLGPLLGAAGVVGDEDSWVFLFSAGAEVIAVYAVAAYGVRPRLTWLAGLGAALSSALALSVLMVAVSAASSGNPFVNIFGLALLAVFTVLIAVLLAAPMFGSWAAGRAARVRRERRRSREESGVASATALAGLRARAERARFADGLRAAVLQHAAALPQAADRGDLPTVLTSAREALRAMRALLDNLTTAPARPAPVSLSSAVAPSAPALPSGVMESGGATGSPGAAGAGEAGDGGAAMTGSDREVPPSVFG</sequence>
<dbReference type="PANTHER" id="PTHR24421">
    <property type="entry name" value="NITRATE/NITRITE SENSOR PROTEIN NARX-RELATED"/>
    <property type="match status" value="1"/>
</dbReference>
<keyword evidence="10" id="KW-0472">Membrane</keyword>
<dbReference type="EC" id="2.7.13.3" evidence="2"/>
<keyword evidence="5" id="KW-0547">Nucleotide-binding</keyword>
<dbReference type="CDD" id="cd16917">
    <property type="entry name" value="HATPase_UhpB-NarQ-NarX-like"/>
    <property type="match status" value="1"/>
</dbReference>
<dbReference type="InterPro" id="IPR003594">
    <property type="entry name" value="HATPase_dom"/>
</dbReference>
<name>A0A101JPU4_9ACTN</name>
<evidence type="ECO:0000256" key="9">
    <source>
        <dbReference type="SAM" id="MobiDB-lite"/>
    </source>
</evidence>
<feature type="transmembrane region" description="Helical" evidence="10">
    <location>
        <begin position="102"/>
        <end position="121"/>
    </location>
</feature>
<accession>A0A101JPU4</accession>
<dbReference type="Gene3D" id="3.30.565.10">
    <property type="entry name" value="Histidine kinase-like ATPase, C-terminal domain"/>
    <property type="match status" value="1"/>
</dbReference>
<dbReference type="EMBL" id="LLZH01000235">
    <property type="protein sequence ID" value="KUL30728.1"/>
    <property type="molecule type" value="Genomic_DNA"/>
</dbReference>
<feature type="transmembrane region" description="Helical" evidence="10">
    <location>
        <begin position="54"/>
        <end position="70"/>
    </location>
</feature>
<evidence type="ECO:0000256" key="3">
    <source>
        <dbReference type="ARBA" id="ARBA00022553"/>
    </source>
</evidence>
<evidence type="ECO:0000259" key="11">
    <source>
        <dbReference type="Pfam" id="PF02518"/>
    </source>
</evidence>
<keyword evidence="14" id="KW-1185">Reference proteome</keyword>
<feature type="transmembrane region" description="Helical" evidence="10">
    <location>
        <begin position="76"/>
        <end position="95"/>
    </location>
</feature>
<keyword evidence="4" id="KW-0808">Transferase</keyword>
<keyword evidence="10" id="KW-1133">Transmembrane helix</keyword>
<feature type="transmembrane region" description="Helical" evidence="10">
    <location>
        <begin position="387"/>
        <end position="406"/>
    </location>
</feature>
<evidence type="ECO:0000256" key="10">
    <source>
        <dbReference type="SAM" id="Phobius"/>
    </source>
</evidence>
<dbReference type="Proteomes" id="UP000053244">
    <property type="component" value="Unassembled WGS sequence"/>
</dbReference>
<dbReference type="GO" id="GO:0000155">
    <property type="term" value="F:phosphorelay sensor kinase activity"/>
    <property type="evidence" value="ECO:0007669"/>
    <property type="project" value="InterPro"/>
</dbReference>
<feature type="domain" description="Signal transduction histidine kinase subgroup 3 dimerisation and phosphoacceptor" evidence="12">
    <location>
        <begin position="176"/>
        <end position="238"/>
    </location>
</feature>
<dbReference type="GO" id="GO:0016020">
    <property type="term" value="C:membrane"/>
    <property type="evidence" value="ECO:0007669"/>
    <property type="project" value="InterPro"/>
</dbReference>
<evidence type="ECO:0000256" key="7">
    <source>
        <dbReference type="ARBA" id="ARBA00022840"/>
    </source>
</evidence>
<comment type="catalytic activity">
    <reaction evidence="1">
        <text>ATP + protein L-histidine = ADP + protein N-phospho-L-histidine.</text>
        <dbReference type="EC" id="2.7.13.3"/>
    </reaction>
</comment>
<keyword evidence="6" id="KW-0418">Kinase</keyword>
<organism evidence="13 14">
    <name type="scientific">Actinoplanes awajinensis subsp. mycoplanecinus</name>
    <dbReference type="NCBI Taxonomy" id="135947"/>
    <lineage>
        <taxon>Bacteria</taxon>
        <taxon>Bacillati</taxon>
        <taxon>Actinomycetota</taxon>
        <taxon>Actinomycetes</taxon>
        <taxon>Micromonosporales</taxon>
        <taxon>Micromonosporaceae</taxon>
        <taxon>Actinoplanes</taxon>
    </lineage>
</organism>
<dbReference type="GO" id="GO:0046983">
    <property type="term" value="F:protein dimerization activity"/>
    <property type="evidence" value="ECO:0007669"/>
    <property type="project" value="InterPro"/>
</dbReference>
<feature type="domain" description="Histidine kinase/HSP90-like ATPase" evidence="11">
    <location>
        <begin position="282"/>
        <end position="371"/>
    </location>
</feature>
<feature type="compositionally biased region" description="Gly residues" evidence="9">
    <location>
        <begin position="668"/>
        <end position="687"/>
    </location>
</feature>
<dbReference type="InterPro" id="IPR011712">
    <property type="entry name" value="Sig_transdc_His_kin_sub3_dim/P"/>
</dbReference>
<comment type="caution">
    <text evidence="13">The sequence shown here is derived from an EMBL/GenBank/DDBJ whole genome shotgun (WGS) entry which is preliminary data.</text>
</comment>
<protein>
    <recommendedName>
        <fullName evidence="2">histidine kinase</fullName>
        <ecNumber evidence="2">2.7.13.3</ecNumber>
    </recommendedName>
</protein>
<keyword evidence="3" id="KW-0597">Phosphoprotein</keyword>
<feature type="region of interest" description="Disordered" evidence="9">
    <location>
        <begin position="647"/>
        <end position="701"/>
    </location>
</feature>
<evidence type="ECO:0000259" key="12">
    <source>
        <dbReference type="Pfam" id="PF07730"/>
    </source>
</evidence>
<dbReference type="OrthoDB" id="4299820at2"/>
<dbReference type="SUPFAM" id="SSF55874">
    <property type="entry name" value="ATPase domain of HSP90 chaperone/DNA topoisomerase II/histidine kinase"/>
    <property type="match status" value="1"/>
</dbReference>
<feature type="compositionally biased region" description="Low complexity" evidence="9">
    <location>
        <begin position="647"/>
        <end position="661"/>
    </location>
</feature>
<dbReference type="InterPro" id="IPR050482">
    <property type="entry name" value="Sensor_HK_TwoCompSys"/>
</dbReference>
<feature type="transmembrane region" description="Helical" evidence="10">
    <location>
        <begin position="495"/>
        <end position="515"/>
    </location>
</feature>
<evidence type="ECO:0000256" key="8">
    <source>
        <dbReference type="ARBA" id="ARBA00023012"/>
    </source>
</evidence>
<dbReference type="InterPro" id="IPR036890">
    <property type="entry name" value="HATPase_C_sf"/>
</dbReference>
<keyword evidence="7" id="KW-0067">ATP-binding</keyword>
<evidence type="ECO:0000256" key="5">
    <source>
        <dbReference type="ARBA" id="ARBA00022741"/>
    </source>
</evidence>
<evidence type="ECO:0000313" key="13">
    <source>
        <dbReference type="EMBL" id="KUL30728.1"/>
    </source>
</evidence>
<dbReference type="AlphaFoldDB" id="A0A101JPU4"/>
<dbReference type="GO" id="GO:0005524">
    <property type="term" value="F:ATP binding"/>
    <property type="evidence" value="ECO:0007669"/>
    <property type="project" value="UniProtKB-KW"/>
</dbReference>
<feature type="transmembrane region" description="Helical" evidence="10">
    <location>
        <begin position="412"/>
        <end position="433"/>
    </location>
</feature>
<evidence type="ECO:0000256" key="2">
    <source>
        <dbReference type="ARBA" id="ARBA00012438"/>
    </source>
</evidence>
<gene>
    <name evidence="13" type="ORF">ADL15_24070</name>
</gene>
<feature type="transmembrane region" description="Helical" evidence="10">
    <location>
        <begin position="29"/>
        <end position="47"/>
    </location>
</feature>
<dbReference type="Pfam" id="PF02518">
    <property type="entry name" value="HATPase_c"/>
    <property type="match status" value="1"/>
</dbReference>
<keyword evidence="10" id="KW-0812">Transmembrane</keyword>
<evidence type="ECO:0000313" key="14">
    <source>
        <dbReference type="Proteomes" id="UP000053244"/>
    </source>
</evidence>
<feature type="transmembrane region" description="Helical" evidence="10">
    <location>
        <begin position="127"/>
        <end position="145"/>
    </location>
</feature>
<evidence type="ECO:0000256" key="4">
    <source>
        <dbReference type="ARBA" id="ARBA00022679"/>
    </source>
</evidence>
<proteinExistence type="predicted"/>
<reference evidence="13 14" key="1">
    <citation type="submission" date="2015-10" db="EMBL/GenBank/DDBJ databases">
        <authorList>
            <person name="Gilbert D.G."/>
        </authorList>
    </citation>
    <scope>NUCLEOTIDE SEQUENCE [LARGE SCALE GENOMIC DNA]</scope>
    <source>
        <strain evidence="13 14">NRRL B-16712</strain>
    </source>
</reference>
<dbReference type="Pfam" id="PF07730">
    <property type="entry name" value="HisKA_3"/>
    <property type="match status" value="1"/>
</dbReference>
<evidence type="ECO:0000256" key="1">
    <source>
        <dbReference type="ARBA" id="ARBA00000085"/>
    </source>
</evidence>